<evidence type="ECO:0000256" key="3">
    <source>
        <dbReference type="ARBA" id="ARBA00022679"/>
    </source>
</evidence>
<dbReference type="InterPro" id="IPR000719">
    <property type="entry name" value="Prot_kinase_dom"/>
</dbReference>
<proteinExistence type="predicted"/>
<dbReference type="OrthoDB" id="5979581at2759"/>
<dbReference type="Gene3D" id="3.30.200.20">
    <property type="entry name" value="Phosphorylase Kinase, domain 1"/>
    <property type="match status" value="1"/>
</dbReference>
<dbReference type="GO" id="GO:0050684">
    <property type="term" value="P:regulation of mRNA processing"/>
    <property type="evidence" value="ECO:0007669"/>
    <property type="project" value="TreeGrafter"/>
</dbReference>
<evidence type="ECO:0000256" key="8">
    <source>
        <dbReference type="ARBA" id="ARBA00048679"/>
    </source>
</evidence>
<evidence type="ECO:0000313" key="10">
    <source>
        <dbReference type="EMBL" id="GFF15895.1"/>
    </source>
</evidence>
<name>A0A5M3Z055_ASPTE</name>
<dbReference type="SMART" id="SM00220">
    <property type="entry name" value="S_TKc"/>
    <property type="match status" value="1"/>
</dbReference>
<evidence type="ECO:0000256" key="5">
    <source>
        <dbReference type="ARBA" id="ARBA00022777"/>
    </source>
</evidence>
<dbReference type="GO" id="GO:0004674">
    <property type="term" value="F:protein serine/threonine kinase activity"/>
    <property type="evidence" value="ECO:0007669"/>
    <property type="project" value="UniProtKB-KW"/>
</dbReference>
<evidence type="ECO:0000256" key="2">
    <source>
        <dbReference type="ARBA" id="ARBA00022527"/>
    </source>
</evidence>
<dbReference type="PROSITE" id="PS50011">
    <property type="entry name" value="PROTEIN_KINASE_DOM"/>
    <property type="match status" value="1"/>
</dbReference>
<dbReference type="Proteomes" id="UP000452235">
    <property type="component" value="Unassembled WGS sequence"/>
</dbReference>
<dbReference type="Gene3D" id="1.10.510.10">
    <property type="entry name" value="Transferase(Phosphotransferase) domain 1"/>
    <property type="match status" value="1"/>
</dbReference>
<comment type="caution">
    <text evidence="10">The sequence shown here is derived from an EMBL/GenBank/DDBJ whole genome shotgun (WGS) entry which is preliminary data.</text>
</comment>
<dbReference type="SUPFAM" id="SSF56112">
    <property type="entry name" value="Protein kinase-like (PK-like)"/>
    <property type="match status" value="1"/>
</dbReference>
<dbReference type="AlphaFoldDB" id="A0A5M3Z055"/>
<dbReference type="GO" id="GO:0005524">
    <property type="term" value="F:ATP binding"/>
    <property type="evidence" value="ECO:0007669"/>
    <property type="project" value="UniProtKB-UniRule"/>
</dbReference>
<evidence type="ECO:0000259" key="9">
    <source>
        <dbReference type="PROSITE" id="PS50011"/>
    </source>
</evidence>
<dbReference type="InterPro" id="IPR017441">
    <property type="entry name" value="Protein_kinase_ATP_BS"/>
</dbReference>
<reference evidence="10 11" key="1">
    <citation type="submission" date="2020-01" db="EMBL/GenBank/DDBJ databases">
        <title>Aspergillus terreus IFO 6365 whole genome shotgun sequence.</title>
        <authorList>
            <person name="Kanamasa S."/>
            <person name="Takahashi H."/>
        </authorList>
    </citation>
    <scope>NUCLEOTIDE SEQUENCE [LARGE SCALE GENOMIC DNA]</scope>
    <source>
        <strain evidence="10 11">IFO 6365</strain>
    </source>
</reference>
<keyword evidence="2" id="KW-0723">Serine/threonine-protein kinase</keyword>
<dbReference type="GO" id="GO:0005737">
    <property type="term" value="C:cytoplasm"/>
    <property type="evidence" value="ECO:0007669"/>
    <property type="project" value="TreeGrafter"/>
</dbReference>
<accession>A0A5M3Z055</accession>
<keyword evidence="4" id="KW-0547">Nucleotide-binding</keyword>
<organism evidence="10 11">
    <name type="scientific">Aspergillus terreus</name>
    <dbReference type="NCBI Taxonomy" id="33178"/>
    <lineage>
        <taxon>Eukaryota</taxon>
        <taxon>Fungi</taxon>
        <taxon>Dikarya</taxon>
        <taxon>Ascomycota</taxon>
        <taxon>Pezizomycotina</taxon>
        <taxon>Eurotiomycetes</taxon>
        <taxon>Eurotiomycetidae</taxon>
        <taxon>Eurotiales</taxon>
        <taxon>Aspergillaceae</taxon>
        <taxon>Aspergillus</taxon>
        <taxon>Aspergillus subgen. Circumdati</taxon>
    </lineage>
</organism>
<evidence type="ECO:0000256" key="1">
    <source>
        <dbReference type="ARBA" id="ARBA00012513"/>
    </source>
</evidence>
<evidence type="ECO:0000313" key="11">
    <source>
        <dbReference type="Proteomes" id="UP000452235"/>
    </source>
</evidence>
<keyword evidence="11" id="KW-1185">Reference proteome</keyword>
<comment type="catalytic activity">
    <reaction evidence="7">
        <text>L-threonyl-[protein] + ATP = O-phospho-L-threonyl-[protein] + ADP + H(+)</text>
        <dbReference type="Rhea" id="RHEA:46608"/>
        <dbReference type="Rhea" id="RHEA-COMP:11060"/>
        <dbReference type="Rhea" id="RHEA-COMP:11605"/>
        <dbReference type="ChEBI" id="CHEBI:15378"/>
        <dbReference type="ChEBI" id="CHEBI:30013"/>
        <dbReference type="ChEBI" id="CHEBI:30616"/>
        <dbReference type="ChEBI" id="CHEBI:61977"/>
        <dbReference type="ChEBI" id="CHEBI:456216"/>
        <dbReference type="EC" id="2.7.11.1"/>
    </reaction>
</comment>
<dbReference type="PANTHER" id="PTHR47634">
    <property type="entry name" value="PROTEIN KINASE DOMAIN-CONTAINING PROTEIN-RELATED"/>
    <property type="match status" value="1"/>
</dbReference>
<dbReference type="EC" id="2.7.11.1" evidence="1"/>
<comment type="catalytic activity">
    <reaction evidence="8">
        <text>L-seryl-[protein] + ATP = O-phospho-L-seryl-[protein] + ADP + H(+)</text>
        <dbReference type="Rhea" id="RHEA:17989"/>
        <dbReference type="Rhea" id="RHEA-COMP:9863"/>
        <dbReference type="Rhea" id="RHEA-COMP:11604"/>
        <dbReference type="ChEBI" id="CHEBI:15378"/>
        <dbReference type="ChEBI" id="CHEBI:29999"/>
        <dbReference type="ChEBI" id="CHEBI:30616"/>
        <dbReference type="ChEBI" id="CHEBI:83421"/>
        <dbReference type="ChEBI" id="CHEBI:456216"/>
        <dbReference type="EC" id="2.7.11.1"/>
    </reaction>
</comment>
<feature type="domain" description="Protein kinase" evidence="9">
    <location>
        <begin position="105"/>
        <end position="445"/>
    </location>
</feature>
<evidence type="ECO:0000256" key="6">
    <source>
        <dbReference type="ARBA" id="ARBA00022840"/>
    </source>
</evidence>
<dbReference type="InterPro" id="IPR051334">
    <property type="entry name" value="SRPK"/>
</dbReference>
<keyword evidence="5 10" id="KW-0418">Kinase</keyword>
<sequence>MASTLKRMSSLRLPRLRPIHQNPRIRSPWIVPPKFGTPSPWSAIAFTSSVHAKSIPTDKEGPRNFPTTGYQSIEADQPVEEETLPDYKAHRFYPVQLGEVFNDRYQTIAKLGYGSSSTTWLARDLSARRYVALKVYVHTSLVHRELPAYHQIAGRISDSSHEGKGNLRRLFDSFEVKGPDGSHIVLVFEAAQMSLQDMKNIFRPDGFDEDLVKGATIELLKALDFLHTQGEVVHTDIHPGNMLLGVLDNSVFQAIEKEEYTDPVPRKQVSPSRTIYLSRLMRPKVGPMLLSDFGEARVGPGPHGGDIMPLEYRAPETLLYVGWSYPVDIWSVGLTAWDLLEPKQLFTACDEDGDLYDAAHLAQMIAALGPPPTEFLAKNPERRAKFWDDEGKWLGLAPIPEGRTMEALVTRLEDPAGFLAFIRRALTWMPEERATAKELLKDPWLAEGEA</sequence>
<dbReference type="Pfam" id="PF00069">
    <property type="entry name" value="Pkinase"/>
    <property type="match status" value="1"/>
</dbReference>
<dbReference type="PROSITE" id="PS00107">
    <property type="entry name" value="PROTEIN_KINASE_ATP"/>
    <property type="match status" value="1"/>
</dbReference>
<protein>
    <recommendedName>
        <fullName evidence="1">non-specific serine/threonine protein kinase</fullName>
        <ecNumber evidence="1">2.7.11.1</ecNumber>
    </recommendedName>
</protein>
<keyword evidence="6" id="KW-0067">ATP-binding</keyword>
<evidence type="ECO:0000256" key="4">
    <source>
        <dbReference type="ARBA" id="ARBA00022741"/>
    </source>
</evidence>
<dbReference type="GO" id="GO:0000245">
    <property type="term" value="P:spliceosomal complex assembly"/>
    <property type="evidence" value="ECO:0007669"/>
    <property type="project" value="TreeGrafter"/>
</dbReference>
<dbReference type="GO" id="GO:0005634">
    <property type="term" value="C:nucleus"/>
    <property type="evidence" value="ECO:0007669"/>
    <property type="project" value="TreeGrafter"/>
</dbReference>
<dbReference type="PANTHER" id="PTHR47634:SF9">
    <property type="entry name" value="PROTEIN KINASE DOMAIN-CONTAINING PROTEIN-RELATED"/>
    <property type="match status" value="1"/>
</dbReference>
<gene>
    <name evidence="10" type="ORF">ATEIFO6365_0005008500</name>
</gene>
<dbReference type="VEuPathDB" id="FungiDB:ATEG_05029"/>
<dbReference type="InterPro" id="IPR011009">
    <property type="entry name" value="Kinase-like_dom_sf"/>
</dbReference>
<evidence type="ECO:0000256" key="7">
    <source>
        <dbReference type="ARBA" id="ARBA00047899"/>
    </source>
</evidence>
<dbReference type="EMBL" id="BLJY01000005">
    <property type="protein sequence ID" value="GFF15895.1"/>
    <property type="molecule type" value="Genomic_DNA"/>
</dbReference>
<keyword evidence="3" id="KW-0808">Transferase</keyword>